<organism evidence="1 2">
    <name type="scientific">Rhizobium etli 8C-3</name>
    <dbReference type="NCBI Taxonomy" id="538025"/>
    <lineage>
        <taxon>Bacteria</taxon>
        <taxon>Pseudomonadati</taxon>
        <taxon>Pseudomonadota</taxon>
        <taxon>Alphaproteobacteria</taxon>
        <taxon>Hyphomicrobiales</taxon>
        <taxon>Rhizobiaceae</taxon>
        <taxon>Rhizobium/Agrobacterium group</taxon>
        <taxon>Rhizobium</taxon>
    </lineage>
</organism>
<gene>
    <name evidence="1" type="ORF">AM571_PC01966</name>
</gene>
<geneLocation type="plasmid" evidence="2">
    <name>prsp8c3c</name>
</geneLocation>
<dbReference type="Proteomes" id="UP000185109">
    <property type="component" value="Plasmid pRsp8C3c"/>
</dbReference>
<reference evidence="1 2" key="1">
    <citation type="submission" date="2016-09" db="EMBL/GenBank/DDBJ databases">
        <title>The complete genome sequences of Rhizobium gallicum, symbiovars gallicum and phaseoli, symbionts associated to common bean (Phaseolus vulgaris).</title>
        <authorList>
            <person name="Bustos P."/>
            <person name="Santamaria R.I."/>
            <person name="Perez-Carrascal O.M."/>
            <person name="Juarez S."/>
            <person name="Lozano L."/>
            <person name="Martinez-Flores I."/>
            <person name="Martinez-Romero E."/>
            <person name="Cevallos M."/>
            <person name="Romero D."/>
            <person name="Davila G."/>
            <person name="Gonzalez V."/>
        </authorList>
    </citation>
    <scope>NUCLEOTIDE SEQUENCE [LARGE SCALE GENOMIC DNA]</scope>
    <source>
        <strain evidence="1 2">8C-3</strain>
        <plasmid evidence="2">Plasmid prsp8c3c</plasmid>
    </source>
</reference>
<protein>
    <submittedName>
        <fullName evidence="1">Uncharacterized protein</fullName>
    </submittedName>
</protein>
<evidence type="ECO:0000313" key="2">
    <source>
        <dbReference type="Proteomes" id="UP000185109"/>
    </source>
</evidence>
<keyword evidence="1" id="KW-0614">Plasmid</keyword>
<accession>A0A1L5PIE2</accession>
<name>A0A1L5PIE2_RHIET</name>
<dbReference type="AlphaFoldDB" id="A0A1L5PIE2"/>
<dbReference type="EMBL" id="CP017244">
    <property type="protein sequence ID" value="APO79696.1"/>
    <property type="molecule type" value="Genomic_DNA"/>
</dbReference>
<proteinExistence type="predicted"/>
<evidence type="ECO:0000313" key="1">
    <source>
        <dbReference type="EMBL" id="APO79696.1"/>
    </source>
</evidence>
<sequence length="105" mass="11581">MGKPSAAFPRDWGVLVKRQRLVVFPAAIGRDIQAEARRRWQSPHRSQLAARQHSALSCRSVVHIMILIMVLSESSGDQSAQFPVANRHSSQLAQVVLSVPFIPSG</sequence>